<organism evidence="1 2">
    <name type="scientific">Staphylococcus caprae</name>
    <dbReference type="NCBI Taxonomy" id="29380"/>
    <lineage>
        <taxon>Bacteria</taxon>
        <taxon>Bacillati</taxon>
        <taxon>Bacillota</taxon>
        <taxon>Bacilli</taxon>
        <taxon>Bacillales</taxon>
        <taxon>Staphylococcaceae</taxon>
        <taxon>Staphylococcus</taxon>
    </lineage>
</organism>
<proteinExistence type="predicted"/>
<accession>A0ABM7FZC4</accession>
<protein>
    <submittedName>
        <fullName evidence="1">Phenol soluble modulin alpha</fullName>
    </submittedName>
</protein>
<dbReference type="RefSeq" id="WP_103213502.1">
    <property type="nucleotide sequence ID" value="NZ_AP018585.1"/>
</dbReference>
<gene>
    <name evidence="1" type="primary">psma</name>
    <name evidence="1" type="ORF">JMUB590_2468</name>
</gene>
<dbReference type="NCBIfam" id="NF033425">
    <property type="entry name" value="PSM_alpha_1_2"/>
    <property type="match status" value="1"/>
</dbReference>
<name>A0ABM7FZC4_9STAP</name>
<evidence type="ECO:0000313" key="1">
    <source>
        <dbReference type="EMBL" id="BBD93505.1"/>
    </source>
</evidence>
<dbReference type="GeneID" id="97128442"/>
<dbReference type="EMBL" id="AP018586">
    <property type="protein sequence ID" value="BBD93505.1"/>
    <property type="molecule type" value="Genomic_DNA"/>
</dbReference>
<dbReference type="Proteomes" id="UP000274772">
    <property type="component" value="Chromosome"/>
</dbReference>
<evidence type="ECO:0000313" key="2">
    <source>
        <dbReference type="Proteomes" id="UP000274772"/>
    </source>
</evidence>
<reference evidence="1 2" key="1">
    <citation type="submission" date="2018-05" db="EMBL/GenBank/DDBJ databases">
        <title>Complete genome sequencing of three human clinical isolates of Staphylococcus caprae reveals virulence factors similar to those of S. epidermidis and S. capitis.</title>
        <authorList>
            <person name="Watanabe S."/>
            <person name="Cui L."/>
        </authorList>
    </citation>
    <scope>NUCLEOTIDE SEQUENCE [LARGE SCALE GENOMIC DNA]</scope>
    <source>
        <strain evidence="1 2">JMUB590</strain>
    </source>
</reference>
<sequence length="22" mass="2498">MSDIINQIVKVLKGLIDKLTKK</sequence>
<keyword evidence="2" id="KW-1185">Reference proteome</keyword>